<dbReference type="InterPro" id="IPR051685">
    <property type="entry name" value="Ycf3/AcsC/BcsC/TPR_MFPF"/>
</dbReference>
<name>A0A7C3QQY2_9BACT</name>
<reference evidence="4" key="1">
    <citation type="journal article" date="2020" name="mSystems">
        <title>Genome- and Community-Level Interaction Insights into Carbon Utilization and Element Cycling Functions of Hydrothermarchaeota in Hydrothermal Sediment.</title>
        <authorList>
            <person name="Zhou Z."/>
            <person name="Liu Y."/>
            <person name="Xu W."/>
            <person name="Pan J."/>
            <person name="Luo Z.H."/>
            <person name="Li M."/>
        </authorList>
    </citation>
    <scope>NUCLEOTIDE SEQUENCE [LARGE SCALE GENOMIC DNA]</scope>
    <source>
        <strain evidence="4">SpSt-902</strain>
    </source>
</reference>
<proteinExistence type="predicted"/>
<evidence type="ECO:0000256" key="1">
    <source>
        <dbReference type="ARBA" id="ARBA00022737"/>
    </source>
</evidence>
<dbReference type="InterPro" id="IPR019734">
    <property type="entry name" value="TPR_rpt"/>
</dbReference>
<feature type="repeat" description="TPR" evidence="3">
    <location>
        <begin position="278"/>
        <end position="311"/>
    </location>
</feature>
<accession>A0A7C3QQY2</accession>
<dbReference type="Pfam" id="PF13181">
    <property type="entry name" value="TPR_8"/>
    <property type="match status" value="1"/>
</dbReference>
<dbReference type="Pfam" id="PF13432">
    <property type="entry name" value="TPR_16"/>
    <property type="match status" value="2"/>
</dbReference>
<organism evidence="4">
    <name type="scientific">Leptospirillum ferriphilum</name>
    <dbReference type="NCBI Taxonomy" id="178606"/>
    <lineage>
        <taxon>Bacteria</taxon>
        <taxon>Pseudomonadati</taxon>
        <taxon>Nitrospirota</taxon>
        <taxon>Nitrospiria</taxon>
        <taxon>Nitrospirales</taxon>
        <taxon>Nitrospiraceae</taxon>
        <taxon>Leptospirillum</taxon>
    </lineage>
</organism>
<evidence type="ECO:0000256" key="3">
    <source>
        <dbReference type="PROSITE-ProRule" id="PRU00339"/>
    </source>
</evidence>
<dbReference type="PANTHER" id="PTHR44943:SF4">
    <property type="entry name" value="TPR REPEAT-CONTAINING PROTEIN MJ0798"/>
    <property type="match status" value="1"/>
</dbReference>
<protein>
    <submittedName>
        <fullName evidence="4">Tetratricopeptide repeat protein</fullName>
    </submittedName>
</protein>
<comment type="caution">
    <text evidence="4">The sequence shown here is derived from an EMBL/GenBank/DDBJ whole genome shotgun (WGS) entry which is preliminary data.</text>
</comment>
<sequence>MSNRKIQIPDIDYVLAKAYEQAGKKNDALQEVSQLIMMNNVPVAMQIGAARIDLAEGKPHDAQTILDNLKNTPNLPLAYALNQARVALALNHPANAVKVLNAALRQFPENPGLLLTLADSQSVQKQWARALQSVQKVLDKDPANNAAIFRKGILLGRLRGTRQEENYFRSQAETYPAIEPLYLQSLVADRQLPQALSESRHFLAAHPDSKPVQLFLAQLYNQTGHPQKSQAVYQKVLATDPNNLRSIVSLASLAMNNRRFPEAEAYFRRAIRLAPNNGSLYSGLGEALLGENQRDAATKTFEKALSLTPNDAIALLEVSKSEILRGQGQEALTHLAPLLKASLNNSQKAEVDWLWGLANERAGDSAKAESSLAQAVRLAPQNADYHASMGDYWSSVSRWAEAEAEYKKSLSLNPRNTLLQIKGDWIMVQSQKHQNPALIEKVVREAANYRKDHPQDMTAPLLEAQGDIFLKKQDEALGLYNSILAVQPDNTSARLGKSGLLADQGHLRQAQKILEAILADHPDNLPANLMMAQIDRKAGKIPDEAEHLEKIHQQHPDWIQPSLALVAVDLALKRFREAKSISGSLLETNPGLDQARYLKSRAELGLEDYSASLHDLGILVKRAKKPAPLLIMMSVAAMKERDAPLEKKFLDQALKASPDNPIALNNMAFYLAEHSGNLNRALDYAKKAVSIDKQPFIQDTVGYILFRMGKYSEAESYFKTAWDAHFRDPEFLYHRGMNEWKLGNKTKARKFLRNAKNSGKLTVEEETLVRKALSSIAS</sequence>
<keyword evidence="1" id="KW-0677">Repeat</keyword>
<dbReference type="SMART" id="SM00028">
    <property type="entry name" value="TPR"/>
    <property type="match status" value="9"/>
</dbReference>
<dbReference type="SUPFAM" id="SSF48452">
    <property type="entry name" value="TPR-like"/>
    <property type="match status" value="4"/>
</dbReference>
<dbReference type="PROSITE" id="PS50005">
    <property type="entry name" value="TPR"/>
    <property type="match status" value="4"/>
</dbReference>
<evidence type="ECO:0000256" key="2">
    <source>
        <dbReference type="ARBA" id="ARBA00022803"/>
    </source>
</evidence>
<evidence type="ECO:0000313" key="4">
    <source>
        <dbReference type="EMBL" id="HFT92590.1"/>
    </source>
</evidence>
<feature type="repeat" description="TPR" evidence="3">
    <location>
        <begin position="383"/>
        <end position="416"/>
    </location>
</feature>
<keyword evidence="2 3" id="KW-0802">TPR repeat</keyword>
<dbReference type="Gene3D" id="1.25.40.10">
    <property type="entry name" value="Tetratricopeptide repeat domain"/>
    <property type="match status" value="4"/>
</dbReference>
<dbReference type="Pfam" id="PF14559">
    <property type="entry name" value="TPR_19"/>
    <property type="match status" value="2"/>
</dbReference>
<feature type="repeat" description="TPR" evidence="3">
    <location>
        <begin position="244"/>
        <end position="277"/>
    </location>
</feature>
<dbReference type="InterPro" id="IPR011990">
    <property type="entry name" value="TPR-like_helical_dom_sf"/>
</dbReference>
<feature type="repeat" description="TPR" evidence="3">
    <location>
        <begin position="210"/>
        <end position="243"/>
    </location>
</feature>
<dbReference type="PANTHER" id="PTHR44943">
    <property type="entry name" value="CELLULOSE SYNTHASE OPERON PROTEIN C"/>
    <property type="match status" value="1"/>
</dbReference>
<dbReference type="EMBL" id="DTMM01000026">
    <property type="protein sequence ID" value="HFT92590.1"/>
    <property type="molecule type" value="Genomic_DNA"/>
</dbReference>
<dbReference type="AlphaFoldDB" id="A0A7C3QQY2"/>
<gene>
    <name evidence="4" type="ORF">ENX03_01360</name>
</gene>